<dbReference type="InterPro" id="IPR007634">
    <property type="entry name" value="RNA_pol_sigma_54_DNA-bd"/>
</dbReference>
<dbReference type="EMBL" id="JAGGKC010000019">
    <property type="protein sequence ID" value="MBP1919742.1"/>
    <property type="molecule type" value="Genomic_DNA"/>
</dbReference>
<accession>A0ABS4G5K5</accession>
<evidence type="ECO:0000256" key="4">
    <source>
        <dbReference type="ARBA" id="ARBA00022695"/>
    </source>
</evidence>
<gene>
    <name evidence="11" type="ORF">J2Z34_002238</name>
</gene>
<dbReference type="Gene3D" id="1.10.10.60">
    <property type="entry name" value="Homeodomain-like"/>
    <property type="match status" value="1"/>
</dbReference>
<reference evidence="11 12" key="1">
    <citation type="submission" date="2021-03" db="EMBL/GenBank/DDBJ databases">
        <title>Genomic Encyclopedia of Type Strains, Phase IV (KMG-IV): sequencing the most valuable type-strain genomes for metagenomic binning, comparative biology and taxonomic classification.</title>
        <authorList>
            <person name="Goeker M."/>
        </authorList>
    </citation>
    <scope>NUCLEOTIDE SEQUENCE [LARGE SCALE GENOMIC DNA]</scope>
    <source>
        <strain evidence="11 12">DSM 6139</strain>
    </source>
</reference>
<protein>
    <submittedName>
        <fullName evidence="11">RNA polymerase sigma-54 factor</fullName>
    </submittedName>
</protein>
<dbReference type="PRINTS" id="PR00045">
    <property type="entry name" value="SIGMA54FCT"/>
</dbReference>
<evidence type="ECO:0000259" key="9">
    <source>
        <dbReference type="Pfam" id="PF04552"/>
    </source>
</evidence>
<keyword evidence="5" id="KW-0805">Transcription regulation</keyword>
<organism evidence="11 12">
    <name type="scientific">Youngiibacter multivorans</name>
    <dbReference type="NCBI Taxonomy" id="937251"/>
    <lineage>
        <taxon>Bacteria</taxon>
        <taxon>Bacillati</taxon>
        <taxon>Bacillota</taxon>
        <taxon>Clostridia</taxon>
        <taxon>Eubacteriales</taxon>
        <taxon>Clostridiaceae</taxon>
        <taxon>Youngiibacter</taxon>
    </lineage>
</organism>
<dbReference type="PROSITE" id="PS50044">
    <property type="entry name" value="SIGMA54_3"/>
    <property type="match status" value="1"/>
</dbReference>
<dbReference type="PANTHER" id="PTHR32248">
    <property type="entry name" value="RNA POLYMERASE SIGMA-54 FACTOR"/>
    <property type="match status" value="1"/>
</dbReference>
<keyword evidence="4" id="KW-0548">Nucleotidyltransferase</keyword>
<keyword evidence="2" id="KW-0240">DNA-directed RNA polymerase</keyword>
<evidence type="ECO:0000256" key="7">
    <source>
        <dbReference type="ARBA" id="ARBA00023125"/>
    </source>
</evidence>
<evidence type="ECO:0000313" key="11">
    <source>
        <dbReference type="EMBL" id="MBP1919742.1"/>
    </source>
</evidence>
<dbReference type="PROSITE" id="PS00717">
    <property type="entry name" value="SIGMA54_1"/>
    <property type="match status" value="1"/>
</dbReference>
<dbReference type="Pfam" id="PF04552">
    <property type="entry name" value="Sigma54_DBD"/>
    <property type="match status" value="1"/>
</dbReference>
<proteinExistence type="inferred from homology"/>
<feature type="domain" description="RNA polymerase sigma factor 54 core-binding" evidence="10">
    <location>
        <begin position="96"/>
        <end position="280"/>
    </location>
</feature>
<keyword evidence="6" id="KW-0731">Sigma factor</keyword>
<evidence type="ECO:0000256" key="5">
    <source>
        <dbReference type="ARBA" id="ARBA00023015"/>
    </source>
</evidence>
<keyword evidence="3" id="KW-0808">Transferase</keyword>
<evidence type="ECO:0000256" key="3">
    <source>
        <dbReference type="ARBA" id="ARBA00022679"/>
    </source>
</evidence>
<comment type="caution">
    <text evidence="11">The sequence shown here is derived from an EMBL/GenBank/DDBJ whole genome shotgun (WGS) entry which is preliminary data.</text>
</comment>
<dbReference type="PANTHER" id="PTHR32248:SF4">
    <property type="entry name" value="RNA POLYMERASE SIGMA-54 FACTOR"/>
    <property type="match status" value="1"/>
</dbReference>
<feature type="domain" description="RNA polymerase sigma factor 54 DNA-binding" evidence="9">
    <location>
        <begin position="296"/>
        <end position="453"/>
    </location>
</feature>
<evidence type="ECO:0000256" key="6">
    <source>
        <dbReference type="ARBA" id="ARBA00023082"/>
    </source>
</evidence>
<name>A0ABS4G5K5_9CLOT</name>
<dbReference type="PROSITE" id="PS00718">
    <property type="entry name" value="SIGMA54_2"/>
    <property type="match status" value="1"/>
</dbReference>
<keyword evidence="12" id="KW-1185">Reference proteome</keyword>
<evidence type="ECO:0000256" key="2">
    <source>
        <dbReference type="ARBA" id="ARBA00022478"/>
    </source>
</evidence>
<dbReference type="RefSeq" id="WP_209459938.1">
    <property type="nucleotide sequence ID" value="NZ_JAGGKC010000019.1"/>
</dbReference>
<dbReference type="InterPro" id="IPR038709">
    <property type="entry name" value="RpoN_core-bd_sf"/>
</dbReference>
<dbReference type="Gene3D" id="1.10.260.40">
    <property type="entry name" value="lambda repressor-like DNA-binding domains"/>
    <property type="match status" value="1"/>
</dbReference>
<dbReference type="Gene3D" id="1.10.10.1330">
    <property type="entry name" value="RNA polymerase sigma-54 factor, core-binding domain"/>
    <property type="match status" value="1"/>
</dbReference>
<evidence type="ECO:0000313" key="12">
    <source>
        <dbReference type="Proteomes" id="UP001519271"/>
    </source>
</evidence>
<dbReference type="InterPro" id="IPR010982">
    <property type="entry name" value="Lambda_DNA-bd_dom_sf"/>
</dbReference>
<dbReference type="NCBIfam" id="TIGR02395">
    <property type="entry name" value="rpoN_sigma"/>
    <property type="match status" value="1"/>
</dbReference>
<dbReference type="Proteomes" id="UP001519271">
    <property type="component" value="Unassembled WGS sequence"/>
</dbReference>
<keyword evidence="7" id="KW-0238">DNA-binding</keyword>
<sequence>MSMEMNLKLTQEQKLVMTQEMQLSIRILQMSSVELLDYLEKEYQENPVLDTEVPDEVPRDTTQEIDYKSLLKYLESDNYSGGEVQDYDKDEVSPLNFVSKEETLSEYLTDQIRVLNLDSLTEAIAEFIIDSLDPKGYFSDSIEEIAELLNITTDDVKKALLVVQSLEPVGIGARDLKECLIIQLERKGIATPAHRDIIENHLDDFAEGRTAAIAKSLKLSAGEIQDIMDDIRVLEPKPSRGFADGRGSSYIIPDGSVRIENGDIILEMNTEFIPRLKISKACRDLMNSSDHKDAHEYLKDMMNKALFVLKSVDQRKDTVKTVIEAAVNKQKEYFVKGSDFLRPMTMKDIAEELGVHESTISRAIREKYITTPKGTIRVKDLFKTAAKGSNTEVATDYVRDSIQNMIKGEDARNPLSDQAITDALNASGIDIKRRTVAKYREELGIRSSSKRKRI</sequence>
<evidence type="ECO:0000259" key="10">
    <source>
        <dbReference type="Pfam" id="PF04963"/>
    </source>
</evidence>
<dbReference type="InterPro" id="IPR000394">
    <property type="entry name" value="RNA_pol_sigma_54"/>
</dbReference>
<dbReference type="InterPro" id="IPR007046">
    <property type="entry name" value="RNA_pol_sigma_54_core-bd"/>
</dbReference>
<dbReference type="Pfam" id="PF04963">
    <property type="entry name" value="Sigma54_CBD"/>
    <property type="match status" value="1"/>
</dbReference>
<keyword evidence="8" id="KW-0804">Transcription</keyword>
<dbReference type="PIRSF" id="PIRSF000774">
    <property type="entry name" value="RpoN"/>
    <property type="match status" value="1"/>
</dbReference>
<evidence type="ECO:0000256" key="1">
    <source>
        <dbReference type="ARBA" id="ARBA00008798"/>
    </source>
</evidence>
<comment type="similarity">
    <text evidence="1">Belongs to the sigma-54 factor family.</text>
</comment>
<dbReference type="Pfam" id="PF00309">
    <property type="entry name" value="Sigma54_AID"/>
    <property type="match status" value="1"/>
</dbReference>
<evidence type="ECO:0000256" key="8">
    <source>
        <dbReference type="ARBA" id="ARBA00023163"/>
    </source>
</evidence>